<evidence type="ECO:0000256" key="13">
    <source>
        <dbReference type="SAM" id="SignalP"/>
    </source>
</evidence>
<dbReference type="EMBL" id="LCTZ01000002">
    <property type="protein sequence ID" value="KQC30398.1"/>
    <property type="molecule type" value="Genomic_DNA"/>
</dbReference>
<keyword evidence="4" id="KW-0410">Iron transport</keyword>
<dbReference type="Gene3D" id="2.60.40.1120">
    <property type="entry name" value="Carboxypeptidase-like, regulatory domain"/>
    <property type="match status" value="1"/>
</dbReference>
<comment type="subcellular location">
    <subcellularLocation>
        <location evidence="1 11">Cell outer membrane</location>
        <topology evidence="1 11">Multi-pass membrane protein</topology>
    </subcellularLocation>
</comment>
<sequence>MNFKNLALLFFTLLSFAGIAQENRLTGTISDTDGNPVQGANIRLLETTKGASTDNQGKYAIEGVVSKTYFIEISYLGYQTLVNQINVSQNSQSSYDFVLVESSNQLDEVVVSAANRRLQNIQKTEASISAIGAKGIEQLQVKEFGELSSIAPNFNTYDDGGPGIFTIVASRGISTIDVNPTMGVYVDDVPYFSTLAYPLALADVEQIEVLRGPQGTLYGRNALAGVLKITTKRPTNELSGYATVGYGNLNAKEMSFALNAPLVENKLFFRTSAKVSERDGFVTNEFNNKDLQNRKALNANFRLKYFANDNLSMALRYNIQRRESNAYAFALATPDNSLQDILENSLYKLNFDVDIFQKVLTQDVAFTLKYDFEKFTLNSITSYQITQQESLDEFDYTPFDIQSARRPNSIYENFAQELRLSSSSDASLQWTAGVFLYQNKEEREDIRRFGNDIGLAAPDFAPLAPFNQIELPIADRKGIAVFGQATYEISDKLSVTGGMRADYEEVEASVVRTFSNPALPGNSFSDDATFDALSPKVSLGYDVNDNVFLFANYAKGFRPGGINTFVTDPDAAPFEPEKSSNYEAGVKTNLLNNRLKLNLTGFFINYKDQQVFTVLDLTSFVIGTDNIGESRSYGLELESKWVAAKGLDFTLNLGYLNTEITKYNPIDFNTGEELDFSGNSIPLAAEFNGNMNVNYKLPLNKKFNLETSLDYNYQSDFFFSVDNDTTQDEYGLLNGRIGFTSKNLDLFVWGKNITDEAYYSYGYGVGGFNAASFGLPQTYGVTLTGKF</sequence>
<evidence type="ECO:0000256" key="7">
    <source>
        <dbReference type="ARBA" id="ARBA00023065"/>
    </source>
</evidence>
<evidence type="ECO:0000256" key="9">
    <source>
        <dbReference type="ARBA" id="ARBA00023136"/>
    </source>
</evidence>
<dbReference type="AlphaFoldDB" id="A0A0Q1DMY8"/>
<dbReference type="InterPro" id="IPR000531">
    <property type="entry name" value="Beta-barrel_TonB"/>
</dbReference>
<name>A0A0Q1DMY8_9FLAO</name>
<dbReference type="InterPro" id="IPR039426">
    <property type="entry name" value="TonB-dep_rcpt-like"/>
</dbReference>
<keyword evidence="7" id="KW-0406">Ion transport</keyword>
<keyword evidence="9 11" id="KW-0472">Membrane</keyword>
<evidence type="ECO:0000259" key="14">
    <source>
        <dbReference type="Pfam" id="PF00593"/>
    </source>
</evidence>
<evidence type="ECO:0000256" key="3">
    <source>
        <dbReference type="ARBA" id="ARBA00022452"/>
    </source>
</evidence>
<evidence type="ECO:0000259" key="15">
    <source>
        <dbReference type="Pfam" id="PF07715"/>
    </source>
</evidence>
<reference evidence="16 17" key="1">
    <citation type="submission" date="2015-04" db="EMBL/GenBank/DDBJ databases">
        <title>Complete genome of flavobacterium.</title>
        <authorList>
            <person name="Kwon Y.M."/>
            <person name="Kim S.-J."/>
        </authorList>
    </citation>
    <scope>NUCLEOTIDE SEQUENCE [LARGE SCALE GENOMIC DNA]</scope>
    <source>
        <strain evidence="16 17">DK169</strain>
    </source>
</reference>
<dbReference type="RefSeq" id="WP_055395260.1">
    <property type="nucleotide sequence ID" value="NZ_LCTZ01000002.1"/>
</dbReference>
<keyword evidence="2 11" id="KW-0813">Transport</keyword>
<feature type="chain" id="PRO_5006189660" description="TonB-dependent receptor" evidence="13">
    <location>
        <begin position="21"/>
        <end position="787"/>
    </location>
</feature>
<dbReference type="STRING" id="346185.AAY42_11355"/>
<dbReference type="InterPro" id="IPR036942">
    <property type="entry name" value="Beta-barrel_TonB_sf"/>
</dbReference>
<dbReference type="InterPro" id="IPR012910">
    <property type="entry name" value="Plug_dom"/>
</dbReference>
<organism evidence="16 17">
    <name type="scientific">Flagellimonas eckloniae</name>
    <dbReference type="NCBI Taxonomy" id="346185"/>
    <lineage>
        <taxon>Bacteria</taxon>
        <taxon>Pseudomonadati</taxon>
        <taxon>Bacteroidota</taxon>
        <taxon>Flavobacteriia</taxon>
        <taxon>Flavobacteriales</taxon>
        <taxon>Flavobacteriaceae</taxon>
        <taxon>Flagellimonas</taxon>
    </lineage>
</organism>
<dbReference type="OrthoDB" id="9775095at2"/>
<evidence type="ECO:0000256" key="1">
    <source>
        <dbReference type="ARBA" id="ARBA00004571"/>
    </source>
</evidence>
<keyword evidence="13" id="KW-0732">Signal</keyword>
<accession>A0A0Q1DMY8</accession>
<dbReference type="InterPro" id="IPR008969">
    <property type="entry name" value="CarboxyPept-like_regulatory"/>
</dbReference>
<keyword evidence="6" id="KW-0408">Iron</keyword>
<dbReference type="Pfam" id="PF13715">
    <property type="entry name" value="CarbopepD_reg_2"/>
    <property type="match status" value="1"/>
</dbReference>
<feature type="domain" description="TonB-dependent receptor plug" evidence="15">
    <location>
        <begin position="121"/>
        <end position="226"/>
    </location>
</feature>
<dbReference type="Proteomes" id="UP000050827">
    <property type="component" value="Unassembled WGS sequence"/>
</dbReference>
<gene>
    <name evidence="16" type="ORF">AAY42_11355</name>
</gene>
<evidence type="ECO:0000256" key="10">
    <source>
        <dbReference type="ARBA" id="ARBA00023237"/>
    </source>
</evidence>
<dbReference type="GO" id="GO:0006826">
    <property type="term" value="P:iron ion transport"/>
    <property type="evidence" value="ECO:0007669"/>
    <property type="project" value="UniProtKB-KW"/>
</dbReference>
<evidence type="ECO:0008006" key="18">
    <source>
        <dbReference type="Google" id="ProtNLM"/>
    </source>
</evidence>
<comment type="caution">
    <text evidence="16">The sequence shown here is derived from an EMBL/GenBank/DDBJ whole genome shotgun (WGS) entry which is preliminary data.</text>
</comment>
<keyword evidence="10 11" id="KW-0998">Cell outer membrane</keyword>
<evidence type="ECO:0000256" key="2">
    <source>
        <dbReference type="ARBA" id="ARBA00022448"/>
    </source>
</evidence>
<dbReference type="PATRIC" id="fig|1547436.3.peg.2349"/>
<comment type="similarity">
    <text evidence="11 12">Belongs to the TonB-dependent receptor family.</text>
</comment>
<keyword evidence="8 12" id="KW-0798">TonB box</keyword>
<keyword evidence="17" id="KW-1185">Reference proteome</keyword>
<dbReference type="GO" id="GO:0009279">
    <property type="term" value="C:cell outer membrane"/>
    <property type="evidence" value="ECO:0007669"/>
    <property type="project" value="UniProtKB-SubCell"/>
</dbReference>
<evidence type="ECO:0000256" key="5">
    <source>
        <dbReference type="ARBA" id="ARBA00022692"/>
    </source>
</evidence>
<dbReference type="PANTHER" id="PTHR32552:SF81">
    <property type="entry name" value="TONB-DEPENDENT OUTER MEMBRANE RECEPTOR"/>
    <property type="match status" value="1"/>
</dbReference>
<keyword evidence="3 11" id="KW-1134">Transmembrane beta strand</keyword>
<evidence type="ECO:0000256" key="12">
    <source>
        <dbReference type="RuleBase" id="RU003357"/>
    </source>
</evidence>
<evidence type="ECO:0000313" key="16">
    <source>
        <dbReference type="EMBL" id="KQC30398.1"/>
    </source>
</evidence>
<evidence type="ECO:0000256" key="6">
    <source>
        <dbReference type="ARBA" id="ARBA00023004"/>
    </source>
</evidence>
<evidence type="ECO:0000256" key="8">
    <source>
        <dbReference type="ARBA" id="ARBA00023077"/>
    </source>
</evidence>
<dbReference type="SUPFAM" id="SSF56935">
    <property type="entry name" value="Porins"/>
    <property type="match status" value="1"/>
</dbReference>
<feature type="domain" description="TonB-dependent receptor-like beta-barrel" evidence="14">
    <location>
        <begin position="331"/>
        <end position="753"/>
    </location>
</feature>
<evidence type="ECO:0000313" key="17">
    <source>
        <dbReference type="Proteomes" id="UP000050827"/>
    </source>
</evidence>
<dbReference type="Pfam" id="PF00593">
    <property type="entry name" value="TonB_dep_Rec_b-barrel"/>
    <property type="match status" value="1"/>
</dbReference>
<proteinExistence type="inferred from homology"/>
<evidence type="ECO:0000256" key="11">
    <source>
        <dbReference type="PROSITE-ProRule" id="PRU01360"/>
    </source>
</evidence>
<protein>
    <recommendedName>
        <fullName evidence="18">TonB-dependent receptor</fullName>
    </recommendedName>
</protein>
<dbReference type="CDD" id="cd01347">
    <property type="entry name" value="ligand_gated_channel"/>
    <property type="match status" value="1"/>
</dbReference>
<dbReference type="PANTHER" id="PTHR32552">
    <property type="entry name" value="FERRICHROME IRON RECEPTOR-RELATED"/>
    <property type="match status" value="1"/>
</dbReference>
<keyword evidence="5 11" id="KW-0812">Transmembrane</keyword>
<dbReference type="Gene3D" id="2.40.170.20">
    <property type="entry name" value="TonB-dependent receptor, beta-barrel domain"/>
    <property type="match status" value="1"/>
</dbReference>
<dbReference type="Pfam" id="PF07715">
    <property type="entry name" value="Plug"/>
    <property type="match status" value="1"/>
</dbReference>
<dbReference type="SUPFAM" id="SSF49464">
    <property type="entry name" value="Carboxypeptidase regulatory domain-like"/>
    <property type="match status" value="1"/>
</dbReference>
<dbReference type="PROSITE" id="PS52016">
    <property type="entry name" value="TONB_DEPENDENT_REC_3"/>
    <property type="match status" value="1"/>
</dbReference>
<feature type="signal peptide" evidence="13">
    <location>
        <begin position="1"/>
        <end position="20"/>
    </location>
</feature>
<evidence type="ECO:0000256" key="4">
    <source>
        <dbReference type="ARBA" id="ARBA00022496"/>
    </source>
</evidence>